<feature type="compositionally biased region" description="Polar residues" evidence="1">
    <location>
        <begin position="202"/>
        <end position="219"/>
    </location>
</feature>
<accession>A0A0N1HAJ1</accession>
<feature type="region of interest" description="Disordered" evidence="1">
    <location>
        <begin position="335"/>
        <end position="382"/>
    </location>
</feature>
<keyword evidence="2" id="KW-0812">Transmembrane</keyword>
<evidence type="ECO:0000256" key="2">
    <source>
        <dbReference type="SAM" id="Phobius"/>
    </source>
</evidence>
<dbReference type="GeneID" id="28735258"/>
<dbReference type="Proteomes" id="UP000038010">
    <property type="component" value="Unassembled WGS sequence"/>
</dbReference>
<keyword evidence="4" id="KW-1185">Reference proteome</keyword>
<feature type="compositionally biased region" description="Polar residues" evidence="1">
    <location>
        <begin position="427"/>
        <end position="447"/>
    </location>
</feature>
<evidence type="ECO:0000256" key="1">
    <source>
        <dbReference type="SAM" id="MobiDB-lite"/>
    </source>
</evidence>
<dbReference type="VEuPathDB" id="FungiDB:AB675_3336"/>
<keyword evidence="2" id="KW-1133">Transmembrane helix</keyword>
<sequence>MSAPSRDEVEGELHLLQQVLQQCSTNVLSVLELNIEWPLHCSAIAMDGQRCGNPISKECVVRASEILRCLCAFEAGEIVDQPELVDLAAMLLCTHHHRTKMVKTPNGEVRREGLEQELVRNFKRRLWRHIETQLEQTRAENPVVRVEEDDESPSKMPVSFQRTMVAGRVGGIPNIGDKYDITYPGRGSFVPRYTPKVKQKQSDSQHGATTNGTVVDSGAISTNTTSSLVGEQHAMTGELRQWPVGESAVTDDASIVCANEVTEEALELNNRVGEIAQSDKVRGASVLSSNPGAASQSAGPALGQNNEDQTALRTSFPNPPTENIFIRYGVQNPSAAADERQTIASDPRSEIAPVTPPSPNGSPRRRQVQFSIPAPSPEVYPRERQISNLASARKGSTSRTSVQSWSHRNRNDFVPRVRQLPQPETTLADTTASPVPNAITSSSNNTPGPRVAMPGHWPAADRDSHDEAAGLGRPWWLLAGVGAAGGLVALLARIQTDKQPQ</sequence>
<gene>
    <name evidence="3" type="ORF">AB675_3336</name>
</gene>
<keyword evidence="2" id="KW-0472">Membrane</keyword>
<dbReference type="AlphaFoldDB" id="A0A0N1HAJ1"/>
<evidence type="ECO:0000313" key="3">
    <source>
        <dbReference type="EMBL" id="KPI39690.1"/>
    </source>
</evidence>
<feature type="compositionally biased region" description="Polar residues" evidence="1">
    <location>
        <begin position="286"/>
        <end position="316"/>
    </location>
</feature>
<name>A0A0N1HAJ1_9EURO</name>
<evidence type="ECO:0000313" key="4">
    <source>
        <dbReference type="Proteomes" id="UP000038010"/>
    </source>
</evidence>
<feature type="region of interest" description="Disordered" evidence="1">
    <location>
        <begin position="427"/>
        <end position="450"/>
    </location>
</feature>
<comment type="caution">
    <text evidence="3">The sequence shown here is derived from an EMBL/GenBank/DDBJ whole genome shotgun (WGS) entry which is preliminary data.</text>
</comment>
<feature type="region of interest" description="Disordered" evidence="1">
    <location>
        <begin position="283"/>
        <end position="323"/>
    </location>
</feature>
<feature type="transmembrane region" description="Helical" evidence="2">
    <location>
        <begin position="475"/>
        <end position="494"/>
    </location>
</feature>
<protein>
    <submittedName>
        <fullName evidence="3">Uncharacterized protein</fullName>
    </submittedName>
</protein>
<proteinExistence type="predicted"/>
<reference evidence="3 4" key="1">
    <citation type="submission" date="2015-06" db="EMBL/GenBank/DDBJ databases">
        <title>Draft genome of the ant-associated black yeast Phialophora attae CBS 131958.</title>
        <authorList>
            <person name="Moreno L.F."/>
            <person name="Stielow B.J."/>
            <person name="de Hoog S."/>
            <person name="Vicente V.A."/>
            <person name="Weiss V.A."/>
            <person name="de Vries M."/>
            <person name="Cruz L.M."/>
            <person name="Souza E.M."/>
        </authorList>
    </citation>
    <scope>NUCLEOTIDE SEQUENCE [LARGE SCALE GENOMIC DNA]</scope>
    <source>
        <strain evidence="3 4">CBS 131958</strain>
    </source>
</reference>
<dbReference type="RefSeq" id="XP_017999653.1">
    <property type="nucleotide sequence ID" value="XM_018143378.1"/>
</dbReference>
<dbReference type="EMBL" id="LFJN01000014">
    <property type="protein sequence ID" value="KPI39690.1"/>
    <property type="molecule type" value="Genomic_DNA"/>
</dbReference>
<organism evidence="3 4">
    <name type="scientific">Cyphellophora attinorum</name>
    <dbReference type="NCBI Taxonomy" id="1664694"/>
    <lineage>
        <taxon>Eukaryota</taxon>
        <taxon>Fungi</taxon>
        <taxon>Dikarya</taxon>
        <taxon>Ascomycota</taxon>
        <taxon>Pezizomycotina</taxon>
        <taxon>Eurotiomycetes</taxon>
        <taxon>Chaetothyriomycetidae</taxon>
        <taxon>Chaetothyriales</taxon>
        <taxon>Cyphellophoraceae</taxon>
        <taxon>Cyphellophora</taxon>
    </lineage>
</organism>
<feature type="region of interest" description="Disordered" evidence="1">
    <location>
        <begin position="197"/>
        <end position="219"/>
    </location>
</feature>